<dbReference type="EMBL" id="CAJVQC010042104">
    <property type="protein sequence ID" value="CAG8774488.1"/>
    <property type="molecule type" value="Genomic_DNA"/>
</dbReference>
<organism evidence="1 2">
    <name type="scientific">Racocetra persica</name>
    <dbReference type="NCBI Taxonomy" id="160502"/>
    <lineage>
        <taxon>Eukaryota</taxon>
        <taxon>Fungi</taxon>
        <taxon>Fungi incertae sedis</taxon>
        <taxon>Mucoromycota</taxon>
        <taxon>Glomeromycotina</taxon>
        <taxon>Glomeromycetes</taxon>
        <taxon>Diversisporales</taxon>
        <taxon>Gigasporaceae</taxon>
        <taxon>Racocetra</taxon>
    </lineage>
</organism>
<accession>A0ACA9R374</accession>
<reference evidence="1" key="1">
    <citation type="submission" date="2021-06" db="EMBL/GenBank/DDBJ databases">
        <authorList>
            <person name="Kallberg Y."/>
            <person name="Tangrot J."/>
            <person name="Rosling A."/>
        </authorList>
    </citation>
    <scope>NUCLEOTIDE SEQUENCE</scope>
    <source>
        <strain evidence="1">MA461A</strain>
    </source>
</reference>
<proteinExistence type="predicted"/>
<comment type="caution">
    <text evidence="1">The sequence shown here is derived from an EMBL/GenBank/DDBJ whole genome shotgun (WGS) entry which is preliminary data.</text>
</comment>
<sequence>SIGKLISNVKAKILSKDGHELGYNEFGALYIKGPNVMKGYLNNKKATDAVFDKDGFFETGDVAYADDQGNFFIVDREKELIKYKGFQVAPAELESILLTHDAVSDAAVIGDYCEAEATEIPIAYVTIKNGHEQSQDLVKQIQSYVNEKVAPHKKLRGGVLFIDKIPKSDFGKILRRVLKDKLKQDKMV</sequence>
<keyword evidence="2" id="KW-1185">Reference proteome</keyword>
<dbReference type="Proteomes" id="UP000789920">
    <property type="component" value="Unassembled WGS sequence"/>
</dbReference>
<feature type="non-terminal residue" evidence="1">
    <location>
        <position position="1"/>
    </location>
</feature>
<gene>
    <name evidence="1" type="ORF">RPERSI_LOCUS16811</name>
</gene>
<protein>
    <submittedName>
        <fullName evidence="1">14675_t:CDS:1</fullName>
    </submittedName>
</protein>
<evidence type="ECO:0000313" key="1">
    <source>
        <dbReference type="EMBL" id="CAG8774488.1"/>
    </source>
</evidence>
<name>A0ACA9R374_9GLOM</name>
<evidence type="ECO:0000313" key="2">
    <source>
        <dbReference type="Proteomes" id="UP000789920"/>
    </source>
</evidence>